<keyword evidence="3" id="KW-1185">Reference proteome</keyword>
<dbReference type="RefSeq" id="WP_103953153.1">
    <property type="nucleotide sequence ID" value="NZ_FNUL01000012.1"/>
</dbReference>
<keyword evidence="1" id="KW-1133">Transmembrane helix</keyword>
<sequence>MFTIFKLVSVWLLMLIVLTDFLTQLEPENSIAEKIVLVFVCIVALIFTVATAISIIGVILTV</sequence>
<gene>
    <name evidence="2" type="ORF">SAMN05216537_112105</name>
</gene>
<organism evidence="2 3">
    <name type="scientific">Lachnospira multipara</name>
    <dbReference type="NCBI Taxonomy" id="28051"/>
    <lineage>
        <taxon>Bacteria</taxon>
        <taxon>Bacillati</taxon>
        <taxon>Bacillota</taxon>
        <taxon>Clostridia</taxon>
        <taxon>Lachnospirales</taxon>
        <taxon>Lachnospiraceae</taxon>
        <taxon>Lachnospira</taxon>
    </lineage>
</organism>
<keyword evidence="1" id="KW-0472">Membrane</keyword>
<dbReference type="AlphaFoldDB" id="A0A1H5VV47"/>
<keyword evidence="1" id="KW-0812">Transmembrane</keyword>
<evidence type="ECO:0000313" key="2">
    <source>
        <dbReference type="EMBL" id="SEF90876.1"/>
    </source>
</evidence>
<dbReference type="Proteomes" id="UP000236726">
    <property type="component" value="Unassembled WGS sequence"/>
</dbReference>
<name>A0A1H5VV47_9FIRM</name>
<reference evidence="2 3" key="1">
    <citation type="submission" date="2016-10" db="EMBL/GenBank/DDBJ databases">
        <authorList>
            <person name="de Groot N.N."/>
        </authorList>
    </citation>
    <scope>NUCLEOTIDE SEQUENCE [LARGE SCALE GENOMIC DNA]</scope>
    <source>
        <strain evidence="2 3">D15d</strain>
    </source>
</reference>
<dbReference type="EMBL" id="FNUL01000012">
    <property type="protein sequence ID" value="SEF90876.1"/>
    <property type="molecule type" value="Genomic_DNA"/>
</dbReference>
<proteinExistence type="predicted"/>
<protein>
    <submittedName>
        <fullName evidence="2">Uncharacterized protein</fullName>
    </submittedName>
</protein>
<evidence type="ECO:0000313" key="3">
    <source>
        <dbReference type="Proteomes" id="UP000236726"/>
    </source>
</evidence>
<feature type="transmembrane region" description="Helical" evidence="1">
    <location>
        <begin position="35"/>
        <end position="60"/>
    </location>
</feature>
<evidence type="ECO:0000256" key="1">
    <source>
        <dbReference type="SAM" id="Phobius"/>
    </source>
</evidence>
<accession>A0A1H5VV47</accession>